<dbReference type="Proteomes" id="UP000199520">
    <property type="component" value="Unassembled WGS sequence"/>
</dbReference>
<gene>
    <name evidence="1" type="ORF">SAMN04490355_105232</name>
</gene>
<protein>
    <submittedName>
        <fullName evidence="1">Uncharacterized protein</fullName>
    </submittedName>
</protein>
<evidence type="ECO:0000313" key="1">
    <source>
        <dbReference type="EMBL" id="SFM19117.1"/>
    </source>
</evidence>
<dbReference type="AlphaFoldDB" id="A0A1I4NV02"/>
<evidence type="ECO:0000313" key="2">
    <source>
        <dbReference type="Proteomes" id="UP000199520"/>
    </source>
</evidence>
<reference evidence="2" key="1">
    <citation type="submission" date="2016-10" db="EMBL/GenBank/DDBJ databases">
        <authorList>
            <person name="Varghese N."/>
            <person name="Submissions S."/>
        </authorList>
    </citation>
    <scope>NUCLEOTIDE SEQUENCE [LARGE SCALE GENOMIC DNA]</scope>
    <source>
        <strain evidence="2">DSM 13327</strain>
    </source>
</reference>
<dbReference type="EMBL" id="FOTS01000052">
    <property type="protein sequence ID" value="SFM19117.1"/>
    <property type="molecule type" value="Genomic_DNA"/>
</dbReference>
<sequence length="30" mass="3689">MYIQKAILLIIVLERAMKWISIYMTELKYI</sequence>
<organism evidence="1 2">
    <name type="scientific">Pelosinus propionicus DSM 13327</name>
    <dbReference type="NCBI Taxonomy" id="1123291"/>
    <lineage>
        <taxon>Bacteria</taxon>
        <taxon>Bacillati</taxon>
        <taxon>Bacillota</taxon>
        <taxon>Negativicutes</taxon>
        <taxon>Selenomonadales</taxon>
        <taxon>Sporomusaceae</taxon>
        <taxon>Pelosinus</taxon>
    </lineage>
</organism>
<name>A0A1I4NV02_9FIRM</name>
<proteinExistence type="predicted"/>
<keyword evidence="2" id="KW-1185">Reference proteome</keyword>
<accession>A0A1I4NV02</accession>